<dbReference type="PANTHER" id="PTHR33406:SF6">
    <property type="entry name" value="MEMBRANE PROTEIN YDGH-RELATED"/>
    <property type="match status" value="1"/>
</dbReference>
<comment type="caution">
    <text evidence="25">The sequence shown here is derived from an EMBL/GenBank/DDBJ whole genome shotgun (WGS) entry which is preliminary data.</text>
</comment>
<keyword evidence="9" id="KW-0004">4Fe-4S</keyword>
<name>A0ABQ6IT94_9MICO</name>
<protein>
    <recommendedName>
        <fullName evidence="7">Oxygen sensor histidine kinase NreB</fullName>
        <ecNumber evidence="6">2.7.13.3</ecNumber>
    </recommendedName>
    <alternativeName>
        <fullName evidence="20">Nitrogen regulation protein B</fullName>
    </alternativeName>
</protein>
<dbReference type="InterPro" id="IPR005467">
    <property type="entry name" value="His_kinase_dom"/>
</dbReference>
<dbReference type="EC" id="2.7.13.3" evidence="6"/>
<proteinExistence type="inferred from homology"/>
<keyword evidence="12" id="KW-0479">Metal-binding</keyword>
<feature type="transmembrane region" description="Helical" evidence="22">
    <location>
        <begin position="201"/>
        <end position="217"/>
    </location>
</feature>
<dbReference type="Pfam" id="PF07730">
    <property type="entry name" value="HisKA_3"/>
    <property type="match status" value="1"/>
</dbReference>
<evidence type="ECO:0000256" key="2">
    <source>
        <dbReference type="ARBA" id="ARBA00001966"/>
    </source>
</evidence>
<evidence type="ECO:0000256" key="13">
    <source>
        <dbReference type="ARBA" id="ARBA00022777"/>
    </source>
</evidence>
<dbReference type="SUPFAM" id="SSF82866">
    <property type="entry name" value="Multidrug efflux transporter AcrB transmembrane domain"/>
    <property type="match status" value="1"/>
</dbReference>
<evidence type="ECO:0000313" key="25">
    <source>
        <dbReference type="EMBL" id="GMA39903.1"/>
    </source>
</evidence>
<dbReference type="InterPro" id="IPR050545">
    <property type="entry name" value="Mycobact_MmpL"/>
</dbReference>
<keyword evidence="10" id="KW-0963">Cytoplasm</keyword>
<dbReference type="Gene3D" id="1.20.1640.10">
    <property type="entry name" value="Multidrug efflux transporter AcrB transmembrane domain"/>
    <property type="match status" value="1"/>
</dbReference>
<dbReference type="Gene3D" id="3.30.565.10">
    <property type="entry name" value="Histidine kinase-like ATPase, C-terminal domain"/>
    <property type="match status" value="1"/>
</dbReference>
<evidence type="ECO:0000256" key="15">
    <source>
        <dbReference type="ARBA" id="ARBA00023004"/>
    </source>
</evidence>
<accession>A0ABQ6IT94</accession>
<organism evidence="25 26">
    <name type="scientific">Mobilicoccus caccae</name>
    <dbReference type="NCBI Taxonomy" id="1859295"/>
    <lineage>
        <taxon>Bacteria</taxon>
        <taxon>Bacillati</taxon>
        <taxon>Actinomycetota</taxon>
        <taxon>Actinomycetes</taxon>
        <taxon>Micrococcales</taxon>
        <taxon>Dermatophilaceae</taxon>
        <taxon>Mobilicoccus</taxon>
    </lineage>
</organism>
<evidence type="ECO:0000256" key="18">
    <source>
        <dbReference type="ARBA" id="ARBA00023136"/>
    </source>
</evidence>
<comment type="catalytic activity">
    <reaction evidence="1">
        <text>ATP + protein L-histidine = ADP + protein N-phospho-L-histidine.</text>
        <dbReference type="EC" id="2.7.13.3"/>
    </reaction>
</comment>
<keyword evidence="14 22" id="KW-1133">Transmembrane helix</keyword>
<feature type="transmembrane region" description="Helical" evidence="22">
    <location>
        <begin position="860"/>
        <end position="880"/>
    </location>
</feature>
<dbReference type="PRINTS" id="PR00344">
    <property type="entry name" value="BCTRLSENSOR"/>
</dbReference>
<feature type="compositionally biased region" description="Low complexity" evidence="21">
    <location>
        <begin position="635"/>
        <end position="669"/>
    </location>
</feature>
<sequence length="1130" mass="116479">MSSSSTLPRHISRSAEAHPDPRPGAPDPRVPRLPAAITGRRGAWVTALLALAVLGALIGAFRSAESPAALSSVPTDSESAVVAGLLADHFPAADEAPALVLALRHDGAVLTDADRTAVEGATRQAAAALGVEPGRAFVSEDGRAAMTPLPISPGATEELRPQIEAVRAALGTAPLPGLDTYVTGGPAFGVDIAAAFDGADLRLLATTIAIVAVLLLLTYRSPVLWMVPLIVIGLADRAVAALTAQMSATWGFAFDAGIVSVLVFGAGTNYALLLVSRYREELRRHDDHRRALALAWRKAAPAIVASNLTVVLALLTLLLATSPGTFGLALPTAVGLLIALAASLTLLPALLAIAGRGIFWPFVPRPGQEVTRTSLLARLATGVTARPVVVVAVSVVVLGILAAGMIGTRVGLTQTERFTVASESAEGLEVLSAHFPPGEVSPLTILANAGAAEAVREAAAAVPGVTRVTPVGEQDALVRLRVPLDALPGSPAALETVRNLRAAVHAVPGSDARVGGAVAEDVDALDASWRDFGVIAPSSSGSCSSSSWPCCVPSSPRPCCCRRPSRVRRPRSARASGSASGSSGSPPSTPSCRCWPSSSSSRSASTTRCSSPTAPWRSPARGGRGGRSSRRSLRRGSSSPARVSCWRPCSRRSGCCRSSSSVSSASSSVSACSSTRSSCAPWSCPPCSRSSATACGPVSAARGTGRCGARRERGRQWGMSTPTVPALEVSAARYLEIGQHLLFGVLLTLGAVRTVHVGSLDAGQQTAVFVAAALTAAWYVAGALVGRLRAPGAARLGWFAVLLACWIGLLMLSPDFSWVAFALFLMSIHLLPGRSALVLITALSCVVVGVHVHAGVGNLFGQVAGPVVGAIVAAGTGLLYRRILAESEQRRRLVAELLAAQDDLVVVHDELASTQREAGVHAERARLARDIHDTLAQGFSAIVLLSRAGLAAEKDSAEKDSPVLTQIESTALEHLEEARRVVHALTPASLESAPLPAALARLVARLEEQTGISASLDALDVGSLPTAHEVALLRIAQSALANVRLHSGAARVGVTLTRSVDRVTLEVVDDGRGFDPDAPRTAPLGGTGFGLRVMRERLAGLGGTLGVESTPGEGTVLTATIPLADAKDRP</sequence>
<evidence type="ECO:0000256" key="21">
    <source>
        <dbReference type="SAM" id="MobiDB-lite"/>
    </source>
</evidence>
<keyword evidence="18 22" id="KW-0472">Membrane</keyword>
<evidence type="ECO:0000256" key="11">
    <source>
        <dbReference type="ARBA" id="ARBA00022692"/>
    </source>
</evidence>
<evidence type="ECO:0000256" key="19">
    <source>
        <dbReference type="ARBA" id="ARBA00024827"/>
    </source>
</evidence>
<dbReference type="PROSITE" id="PS50109">
    <property type="entry name" value="HIS_KIN"/>
    <property type="match status" value="1"/>
</dbReference>
<dbReference type="PANTHER" id="PTHR33406">
    <property type="entry name" value="MEMBRANE PROTEIN MJ1562-RELATED"/>
    <property type="match status" value="1"/>
</dbReference>
<feature type="compositionally biased region" description="Low complexity" evidence="21">
    <location>
        <begin position="537"/>
        <end position="554"/>
    </location>
</feature>
<evidence type="ECO:0000256" key="14">
    <source>
        <dbReference type="ARBA" id="ARBA00022989"/>
    </source>
</evidence>
<dbReference type="PROSITE" id="PS50156">
    <property type="entry name" value="SSD"/>
    <property type="match status" value="1"/>
</dbReference>
<dbReference type="CDD" id="cd16917">
    <property type="entry name" value="HATPase_UhpB-NarQ-NarX-like"/>
    <property type="match status" value="1"/>
</dbReference>
<dbReference type="EMBL" id="BSUO01000001">
    <property type="protein sequence ID" value="GMA39903.1"/>
    <property type="molecule type" value="Genomic_DNA"/>
</dbReference>
<feature type="transmembrane region" description="Helical" evidence="22">
    <location>
        <begin position="333"/>
        <end position="354"/>
    </location>
</feature>
<feature type="region of interest" description="Disordered" evidence="21">
    <location>
        <begin position="537"/>
        <end position="557"/>
    </location>
</feature>
<evidence type="ECO:0000256" key="6">
    <source>
        <dbReference type="ARBA" id="ARBA00012438"/>
    </source>
</evidence>
<evidence type="ECO:0000256" key="4">
    <source>
        <dbReference type="ARBA" id="ARBA00004651"/>
    </source>
</evidence>
<feature type="transmembrane region" description="Helical" evidence="22">
    <location>
        <begin position="256"/>
        <end position="278"/>
    </location>
</feature>
<evidence type="ECO:0000256" key="22">
    <source>
        <dbReference type="SAM" id="Phobius"/>
    </source>
</evidence>
<evidence type="ECO:0000256" key="7">
    <source>
        <dbReference type="ARBA" id="ARBA00017322"/>
    </source>
</evidence>
<dbReference type="InterPro" id="IPR036890">
    <property type="entry name" value="HATPase_C_sf"/>
</dbReference>
<evidence type="ECO:0000256" key="1">
    <source>
        <dbReference type="ARBA" id="ARBA00000085"/>
    </source>
</evidence>
<evidence type="ECO:0000256" key="8">
    <source>
        <dbReference type="ARBA" id="ARBA00022475"/>
    </source>
</evidence>
<evidence type="ECO:0000313" key="26">
    <source>
        <dbReference type="Proteomes" id="UP001157126"/>
    </source>
</evidence>
<dbReference type="Pfam" id="PF02518">
    <property type="entry name" value="HATPase_c"/>
    <property type="match status" value="1"/>
</dbReference>
<evidence type="ECO:0000259" key="24">
    <source>
        <dbReference type="PROSITE" id="PS50156"/>
    </source>
</evidence>
<dbReference type="SUPFAM" id="SSF55874">
    <property type="entry name" value="ATPase domain of HSP90 chaperone/DNA topoisomerase II/histidine kinase"/>
    <property type="match status" value="1"/>
</dbReference>
<feature type="transmembrane region" description="Helical" evidence="22">
    <location>
        <begin position="224"/>
        <end position="244"/>
    </location>
</feature>
<gene>
    <name evidence="25" type="ORF">GCM10025883_19480</name>
</gene>
<dbReference type="Proteomes" id="UP001157126">
    <property type="component" value="Unassembled WGS sequence"/>
</dbReference>
<feature type="transmembrane region" description="Helical" evidence="22">
    <location>
        <begin position="42"/>
        <end position="61"/>
    </location>
</feature>
<dbReference type="Pfam" id="PF03176">
    <property type="entry name" value="MMPL"/>
    <property type="match status" value="1"/>
</dbReference>
<feature type="transmembrane region" description="Helical" evidence="22">
    <location>
        <begin position="375"/>
        <end position="406"/>
    </location>
</feature>
<comment type="cofactor">
    <cofactor evidence="2">
        <name>[4Fe-4S] cluster</name>
        <dbReference type="ChEBI" id="CHEBI:49883"/>
    </cofactor>
</comment>
<dbReference type="InterPro" id="IPR000731">
    <property type="entry name" value="SSD"/>
</dbReference>
<evidence type="ECO:0000256" key="5">
    <source>
        <dbReference type="ARBA" id="ARBA00010157"/>
    </source>
</evidence>
<dbReference type="Gene3D" id="1.20.5.1930">
    <property type="match status" value="1"/>
</dbReference>
<feature type="transmembrane region" description="Helical" evidence="22">
    <location>
        <begin position="767"/>
        <end position="786"/>
    </location>
</feature>
<keyword evidence="17" id="KW-0411">Iron-sulfur</keyword>
<dbReference type="InterPro" id="IPR004358">
    <property type="entry name" value="Sig_transdc_His_kin-like_C"/>
</dbReference>
<evidence type="ECO:0000256" key="10">
    <source>
        <dbReference type="ARBA" id="ARBA00022490"/>
    </source>
</evidence>
<dbReference type="SMART" id="SM00387">
    <property type="entry name" value="HATPase_c"/>
    <property type="match status" value="1"/>
</dbReference>
<feature type="domain" description="Histidine kinase" evidence="23">
    <location>
        <begin position="926"/>
        <end position="1125"/>
    </location>
</feature>
<feature type="transmembrane region" description="Helical" evidence="22">
    <location>
        <begin position="836"/>
        <end position="854"/>
    </location>
</feature>
<reference evidence="26" key="1">
    <citation type="journal article" date="2019" name="Int. J. Syst. Evol. Microbiol.">
        <title>The Global Catalogue of Microorganisms (GCM) 10K type strain sequencing project: providing services to taxonomists for standard genome sequencing and annotation.</title>
        <authorList>
            <consortium name="The Broad Institute Genomics Platform"/>
            <consortium name="The Broad Institute Genome Sequencing Center for Infectious Disease"/>
            <person name="Wu L."/>
            <person name="Ma J."/>
        </authorList>
    </citation>
    <scope>NUCLEOTIDE SEQUENCE [LARGE SCALE GENOMIC DNA]</scope>
    <source>
        <strain evidence="26">NBRC 113072</strain>
    </source>
</reference>
<comment type="function">
    <text evidence="19">Member of the two-component regulatory system NreB/NreC involved in the control of dissimilatory nitrate/nitrite reduction in response to oxygen. NreB functions as a direct oxygen sensor histidine kinase which is autophosphorylated, in the absence of oxygen, probably at the conserved histidine residue, and transfers its phosphate group probably to a conserved aspartate residue of NreC. NreB/NreC activates the expression of the nitrate (narGHJI) and nitrite (nir) reductase operons, as well as the putative nitrate transporter gene narT.</text>
</comment>
<feature type="transmembrane region" description="Helical" evidence="22">
    <location>
        <begin position="798"/>
        <end position="824"/>
    </location>
</feature>
<evidence type="ECO:0000256" key="20">
    <source>
        <dbReference type="ARBA" id="ARBA00030800"/>
    </source>
</evidence>
<feature type="region of interest" description="Disordered" evidence="21">
    <location>
        <begin position="689"/>
        <end position="714"/>
    </location>
</feature>
<feature type="transmembrane region" description="Helical" evidence="22">
    <location>
        <begin position="299"/>
        <end position="321"/>
    </location>
</feature>
<dbReference type="InterPro" id="IPR004869">
    <property type="entry name" value="MMPL_dom"/>
</dbReference>
<dbReference type="InterPro" id="IPR011712">
    <property type="entry name" value="Sig_transdc_His_kin_sub3_dim/P"/>
</dbReference>
<keyword evidence="11 22" id="KW-0812">Transmembrane</keyword>
<evidence type="ECO:0000256" key="12">
    <source>
        <dbReference type="ARBA" id="ARBA00022723"/>
    </source>
</evidence>
<evidence type="ECO:0000256" key="3">
    <source>
        <dbReference type="ARBA" id="ARBA00004496"/>
    </source>
</evidence>
<dbReference type="InterPro" id="IPR003594">
    <property type="entry name" value="HATPase_dom"/>
</dbReference>
<keyword evidence="16" id="KW-0902">Two-component regulatory system</keyword>
<comment type="subcellular location">
    <subcellularLocation>
        <location evidence="4">Cell membrane</location>
        <topology evidence="4">Multi-pass membrane protein</topology>
    </subcellularLocation>
    <subcellularLocation>
        <location evidence="3">Cytoplasm</location>
    </subcellularLocation>
</comment>
<evidence type="ECO:0000256" key="17">
    <source>
        <dbReference type="ARBA" id="ARBA00023014"/>
    </source>
</evidence>
<evidence type="ECO:0000256" key="9">
    <source>
        <dbReference type="ARBA" id="ARBA00022485"/>
    </source>
</evidence>
<evidence type="ECO:0000256" key="16">
    <source>
        <dbReference type="ARBA" id="ARBA00023012"/>
    </source>
</evidence>
<keyword evidence="26" id="KW-1185">Reference proteome</keyword>
<keyword evidence="15" id="KW-0408">Iron</keyword>
<feature type="region of interest" description="Disordered" evidence="21">
    <location>
        <begin position="1"/>
        <end position="32"/>
    </location>
</feature>
<feature type="compositionally biased region" description="Low complexity" evidence="21">
    <location>
        <begin position="573"/>
        <end position="621"/>
    </location>
</feature>
<feature type="domain" description="SSD" evidence="24">
    <location>
        <begin position="258"/>
        <end position="353"/>
    </location>
</feature>
<keyword evidence="13" id="KW-0418">Kinase</keyword>
<evidence type="ECO:0000259" key="23">
    <source>
        <dbReference type="PROSITE" id="PS50109"/>
    </source>
</evidence>
<keyword evidence="8" id="KW-1003">Cell membrane</keyword>
<keyword evidence="13" id="KW-0808">Transferase</keyword>
<comment type="similarity">
    <text evidence="5">Belongs to the resistance-nodulation-cell division (RND) (TC 2.A.6) family. MmpL subfamily.</text>
</comment>
<feature type="region of interest" description="Disordered" evidence="21">
    <location>
        <begin position="571"/>
        <end position="669"/>
    </location>
</feature>